<reference evidence="2 3" key="1">
    <citation type="journal article" date="2023" name="Plants (Basel)">
        <title>Bridging the Gap: Combining Genomics and Transcriptomics Approaches to Understand Stylosanthes scabra, an Orphan Legume from the Brazilian Caatinga.</title>
        <authorList>
            <person name="Ferreira-Neto J.R.C."/>
            <person name="da Silva M.D."/>
            <person name="Binneck E."/>
            <person name="de Melo N.F."/>
            <person name="da Silva R.H."/>
            <person name="de Melo A.L.T.M."/>
            <person name="Pandolfi V."/>
            <person name="Bustamante F.O."/>
            <person name="Brasileiro-Vidal A.C."/>
            <person name="Benko-Iseppon A.M."/>
        </authorList>
    </citation>
    <scope>NUCLEOTIDE SEQUENCE [LARGE SCALE GENOMIC DNA]</scope>
    <source>
        <tissue evidence="2">Leaves</tissue>
    </source>
</reference>
<dbReference type="Gene3D" id="3.40.50.300">
    <property type="entry name" value="P-loop containing nucleotide triphosphate hydrolases"/>
    <property type="match status" value="1"/>
</dbReference>
<dbReference type="Pfam" id="PF00176">
    <property type="entry name" value="SNF2-rel_dom"/>
    <property type="match status" value="1"/>
</dbReference>
<evidence type="ECO:0000259" key="1">
    <source>
        <dbReference type="Pfam" id="PF00176"/>
    </source>
</evidence>
<dbReference type="EMBL" id="JASCZI010242322">
    <property type="protein sequence ID" value="MED6210633.1"/>
    <property type="molecule type" value="Genomic_DNA"/>
</dbReference>
<accession>A0ABU6YP11</accession>
<dbReference type="PANTHER" id="PTHR10799">
    <property type="entry name" value="SNF2/RAD54 HELICASE FAMILY"/>
    <property type="match status" value="1"/>
</dbReference>
<dbReference type="SUPFAM" id="SSF52540">
    <property type="entry name" value="P-loop containing nucleoside triphosphate hydrolases"/>
    <property type="match status" value="1"/>
</dbReference>
<protein>
    <recommendedName>
        <fullName evidence="1">SNF2 N-terminal domain-containing protein</fullName>
    </recommendedName>
</protein>
<sequence length="174" mass="20150">MKGGIYERSYWLLGNLMCVTSFEMVIKEKSTLDNETLQYKPSTPYITGTPLQNNLHELWALLNFLLPEIFGSAEPFDEWFQISGENDQQAVVQQLHKVLCLFLLRRLKSDVEKGLAPYSTDHLVTNDGKMVLLDKLLPKLEEHDSRVLMFLNVTLSFSQITRLLDILEDYLILR</sequence>
<dbReference type="InterPro" id="IPR000330">
    <property type="entry name" value="SNF2_N"/>
</dbReference>
<dbReference type="Proteomes" id="UP001341840">
    <property type="component" value="Unassembled WGS sequence"/>
</dbReference>
<organism evidence="2 3">
    <name type="scientific">Stylosanthes scabra</name>
    <dbReference type="NCBI Taxonomy" id="79078"/>
    <lineage>
        <taxon>Eukaryota</taxon>
        <taxon>Viridiplantae</taxon>
        <taxon>Streptophyta</taxon>
        <taxon>Embryophyta</taxon>
        <taxon>Tracheophyta</taxon>
        <taxon>Spermatophyta</taxon>
        <taxon>Magnoliopsida</taxon>
        <taxon>eudicotyledons</taxon>
        <taxon>Gunneridae</taxon>
        <taxon>Pentapetalae</taxon>
        <taxon>rosids</taxon>
        <taxon>fabids</taxon>
        <taxon>Fabales</taxon>
        <taxon>Fabaceae</taxon>
        <taxon>Papilionoideae</taxon>
        <taxon>50 kb inversion clade</taxon>
        <taxon>dalbergioids sensu lato</taxon>
        <taxon>Dalbergieae</taxon>
        <taxon>Pterocarpus clade</taxon>
        <taxon>Stylosanthes</taxon>
    </lineage>
</organism>
<proteinExistence type="predicted"/>
<dbReference type="InterPro" id="IPR038718">
    <property type="entry name" value="SNF2-like_sf"/>
</dbReference>
<dbReference type="Gene3D" id="3.40.50.10810">
    <property type="entry name" value="Tandem AAA-ATPase domain"/>
    <property type="match status" value="1"/>
</dbReference>
<evidence type="ECO:0000313" key="3">
    <source>
        <dbReference type="Proteomes" id="UP001341840"/>
    </source>
</evidence>
<feature type="domain" description="SNF2 N-terminal" evidence="1">
    <location>
        <begin position="27"/>
        <end position="120"/>
    </location>
</feature>
<comment type="caution">
    <text evidence="2">The sequence shown here is derived from an EMBL/GenBank/DDBJ whole genome shotgun (WGS) entry which is preliminary data.</text>
</comment>
<gene>
    <name evidence="2" type="ORF">PIB30_066018</name>
</gene>
<evidence type="ECO:0000313" key="2">
    <source>
        <dbReference type="EMBL" id="MED6210633.1"/>
    </source>
</evidence>
<keyword evidence="3" id="KW-1185">Reference proteome</keyword>
<name>A0ABU6YP11_9FABA</name>
<dbReference type="InterPro" id="IPR027417">
    <property type="entry name" value="P-loop_NTPase"/>
</dbReference>